<sequence>MMNMNNPQQKFDIVVVGAGMVGAATALGLVQEGWRVALLEHQPPQPYDEGNEPDLRVSAISCASVDLLKQLGVWNHVLRMRSAPYRKLETWEQHDSNVTFDAQSLGLTELGYMVENRILQLALWQEFERYPNLTLFCPAALKSMQRQNAHQMWQITLTDGTEMNARLIIGADGARSQVRQLAGIGSNGWQYQQSCMLITVKTEQPQQDTTWQQFFPSGPRAFLPLFDQWASLVWYDSPARIRQLQSMTMVQLEREIFQAFPSRLGKVTPIAVGSFPLTRHHASHYVREGLALLGDAAHTINPLAGQGVNLGYRDVEVLIKVLINAKELQEEWDSQAVLMRYQRRRMPDNLVMQAGMDLFHTAFSHDLPGLKTMRNLVLMAAQRSGAMKKLALKYALGL</sequence>
<evidence type="ECO:0000256" key="9">
    <source>
        <dbReference type="ARBA" id="ARBA00023002"/>
    </source>
</evidence>
<comment type="similarity">
    <text evidence="4">Belongs to the UbiH/COQ6 family.</text>
</comment>
<dbReference type="FunFam" id="3.50.50.60:FF:000048">
    <property type="entry name" value="2-octaprenyl-3-methyl-6-methoxy-1,4-benzoquinol hydroxylase"/>
    <property type="match status" value="1"/>
</dbReference>
<evidence type="ECO:0000256" key="8">
    <source>
        <dbReference type="ARBA" id="ARBA00022827"/>
    </source>
</evidence>
<evidence type="ECO:0000313" key="14">
    <source>
        <dbReference type="Proteomes" id="UP000028511"/>
    </source>
</evidence>
<dbReference type="NCBIfam" id="NF005951">
    <property type="entry name" value="PRK08020.1"/>
    <property type="match status" value="1"/>
</dbReference>
<comment type="cofactor">
    <cofactor evidence="1">
        <name>FAD</name>
        <dbReference type="ChEBI" id="CHEBI:57692"/>
    </cofactor>
</comment>
<dbReference type="AlphaFoldDB" id="A0A077NF73"/>
<comment type="pathway">
    <text evidence="3">Cofactor biosynthesis; ubiquinone biosynthesis.</text>
</comment>
<dbReference type="PANTHER" id="PTHR43876:SF10">
    <property type="entry name" value="3-DEMETHOXYUBIQUINOL 3-HYDROXYLASE"/>
    <property type="match status" value="1"/>
</dbReference>
<dbReference type="GO" id="GO:0071949">
    <property type="term" value="F:FAD binding"/>
    <property type="evidence" value="ECO:0007669"/>
    <property type="project" value="InterPro"/>
</dbReference>
<evidence type="ECO:0000256" key="3">
    <source>
        <dbReference type="ARBA" id="ARBA00004749"/>
    </source>
</evidence>
<dbReference type="UniPathway" id="UPA00232"/>
<keyword evidence="10" id="KW-0503">Monooxygenase</keyword>
<proteinExistence type="inferred from homology"/>
<keyword evidence="6" id="KW-0285">Flavoprotein</keyword>
<evidence type="ECO:0000256" key="4">
    <source>
        <dbReference type="ARBA" id="ARBA00005349"/>
    </source>
</evidence>
<protein>
    <submittedName>
        <fullName evidence="13">2-octoprenyl-3-methyl-6-methoxy-1,4-benzoquinone hydroxylase</fullName>
    </submittedName>
</protein>
<dbReference type="HOGENOM" id="CLU_009665_8_3_6"/>
<evidence type="ECO:0000256" key="10">
    <source>
        <dbReference type="ARBA" id="ARBA00023033"/>
    </source>
</evidence>
<dbReference type="GO" id="GO:0005737">
    <property type="term" value="C:cytoplasm"/>
    <property type="evidence" value="ECO:0007669"/>
    <property type="project" value="UniProtKB-SubCell"/>
</dbReference>
<dbReference type="SUPFAM" id="SSF51905">
    <property type="entry name" value="FAD/NAD(P)-binding domain"/>
    <property type="match status" value="1"/>
</dbReference>
<dbReference type="InterPro" id="IPR010971">
    <property type="entry name" value="UbiH/COQ6"/>
</dbReference>
<keyword evidence="7" id="KW-0831">Ubiquinone biosynthesis</keyword>
<comment type="caution">
    <text evidence="13">The sequence shown here is derived from an EMBL/GenBank/DDBJ whole genome shotgun (WGS) entry which is preliminary data.</text>
</comment>
<dbReference type="Proteomes" id="UP000028511">
    <property type="component" value="Unassembled WGS sequence"/>
</dbReference>
<dbReference type="InterPro" id="IPR036188">
    <property type="entry name" value="FAD/NAD-bd_sf"/>
</dbReference>
<reference evidence="13" key="1">
    <citation type="submission" date="2013-07" db="EMBL/GenBank/DDBJ databases">
        <title>Sub-species coevolution in mutualistic symbiosis.</title>
        <authorList>
            <person name="Murfin K."/>
            <person name="Klassen J."/>
            <person name="Lee M."/>
            <person name="Forst S."/>
            <person name="Stock P."/>
            <person name="Goodrich-Blair H."/>
        </authorList>
    </citation>
    <scope>NUCLEOTIDE SEQUENCE [LARGE SCALE GENOMIC DNA]</scope>
    <source>
        <strain evidence="13">Puntauvense</strain>
    </source>
</reference>
<dbReference type="GO" id="GO:0110142">
    <property type="term" value="C:ubiquinone biosynthesis complex"/>
    <property type="evidence" value="ECO:0007669"/>
    <property type="project" value="UniProtKB-ARBA"/>
</dbReference>
<dbReference type="PRINTS" id="PR00420">
    <property type="entry name" value="RNGMNOXGNASE"/>
</dbReference>
<evidence type="ECO:0000256" key="11">
    <source>
        <dbReference type="ARBA" id="ARBA00065734"/>
    </source>
</evidence>
<evidence type="ECO:0000259" key="12">
    <source>
        <dbReference type="Pfam" id="PF01494"/>
    </source>
</evidence>
<dbReference type="Gene3D" id="3.50.50.60">
    <property type="entry name" value="FAD/NAD(P)-binding domain"/>
    <property type="match status" value="2"/>
</dbReference>
<evidence type="ECO:0000256" key="6">
    <source>
        <dbReference type="ARBA" id="ARBA00022630"/>
    </source>
</evidence>
<dbReference type="FunFam" id="3.50.50.60:FF:000021">
    <property type="entry name" value="Ubiquinone biosynthesis monooxygenase COQ6"/>
    <property type="match status" value="1"/>
</dbReference>
<accession>A0A077NF73</accession>
<gene>
    <name evidence="13" type="primary">ubiF</name>
    <name evidence="13" type="ORF">XBP1_2430056</name>
</gene>
<evidence type="ECO:0000256" key="1">
    <source>
        <dbReference type="ARBA" id="ARBA00001974"/>
    </source>
</evidence>
<dbReference type="InterPro" id="IPR002938">
    <property type="entry name" value="FAD-bd"/>
</dbReference>
<dbReference type="GO" id="GO:0008682">
    <property type="term" value="F:3-demethoxyubiquinol 3-hydroxylase activity"/>
    <property type="evidence" value="ECO:0007669"/>
    <property type="project" value="TreeGrafter"/>
</dbReference>
<dbReference type="GO" id="GO:0006744">
    <property type="term" value="P:ubiquinone biosynthetic process"/>
    <property type="evidence" value="ECO:0007669"/>
    <property type="project" value="UniProtKB-UniPathway"/>
</dbReference>
<dbReference type="NCBIfam" id="TIGR01988">
    <property type="entry name" value="Ubi-OHases"/>
    <property type="match status" value="1"/>
</dbReference>
<keyword evidence="5" id="KW-0963">Cytoplasm</keyword>
<evidence type="ECO:0000256" key="7">
    <source>
        <dbReference type="ARBA" id="ARBA00022688"/>
    </source>
</evidence>
<evidence type="ECO:0000256" key="5">
    <source>
        <dbReference type="ARBA" id="ARBA00022490"/>
    </source>
</evidence>
<comment type="subunit">
    <text evidence="11">Component of the Ubi complex metabolon, which regroups five ubiquinone biosynthesis proteins (UbiE, UbiF, UbiG, UbiH and UbiI) and two accessory factors (UbiK and the lipid-binding protein UbiJ).</text>
</comment>
<dbReference type="InterPro" id="IPR051205">
    <property type="entry name" value="UbiH/COQ6_monooxygenase"/>
</dbReference>
<name>A0A077NF73_XENBV</name>
<organism evidence="13 14">
    <name type="scientific">Xenorhabdus bovienii str. puntauvense</name>
    <dbReference type="NCBI Taxonomy" id="1398201"/>
    <lineage>
        <taxon>Bacteria</taxon>
        <taxon>Pseudomonadati</taxon>
        <taxon>Pseudomonadota</taxon>
        <taxon>Gammaproteobacteria</taxon>
        <taxon>Enterobacterales</taxon>
        <taxon>Morganellaceae</taxon>
        <taxon>Xenorhabdus</taxon>
    </lineage>
</organism>
<feature type="domain" description="FAD-binding" evidence="12">
    <location>
        <begin position="11"/>
        <end position="347"/>
    </location>
</feature>
<evidence type="ECO:0000256" key="2">
    <source>
        <dbReference type="ARBA" id="ARBA00004496"/>
    </source>
</evidence>
<comment type="subcellular location">
    <subcellularLocation>
        <location evidence="2">Cytoplasm</location>
    </subcellularLocation>
</comment>
<keyword evidence="8" id="KW-0274">FAD</keyword>
<dbReference type="EMBL" id="CBSW010000161">
    <property type="protein sequence ID" value="CDG97062.1"/>
    <property type="molecule type" value="Genomic_DNA"/>
</dbReference>
<dbReference type="PANTHER" id="PTHR43876">
    <property type="entry name" value="UBIQUINONE BIOSYNTHESIS MONOOXYGENASE COQ6, MITOCHONDRIAL"/>
    <property type="match status" value="1"/>
</dbReference>
<dbReference type="Pfam" id="PF01494">
    <property type="entry name" value="FAD_binding_3"/>
    <property type="match status" value="1"/>
</dbReference>
<keyword evidence="9" id="KW-0560">Oxidoreductase</keyword>
<evidence type="ECO:0000313" key="13">
    <source>
        <dbReference type="EMBL" id="CDG97062.1"/>
    </source>
</evidence>